<dbReference type="SUPFAM" id="SSF53335">
    <property type="entry name" value="S-adenosyl-L-methionine-dependent methyltransferases"/>
    <property type="match status" value="1"/>
</dbReference>
<evidence type="ECO:0000256" key="1">
    <source>
        <dbReference type="ARBA" id="ARBA00038158"/>
    </source>
</evidence>
<proteinExistence type="inferred from homology"/>
<dbReference type="PANTHER" id="PTHR43591:SF50">
    <property type="entry name" value="METHYLTRANSFERASE DOMAIN-CONTAINING PROTEIN-RELATED"/>
    <property type="match status" value="1"/>
</dbReference>
<protein>
    <recommendedName>
        <fullName evidence="2">Methyltransferase domain-containing protein</fullName>
    </recommendedName>
</protein>
<name>A0ABP0D4B6_9PEZI</name>
<evidence type="ECO:0000259" key="2">
    <source>
        <dbReference type="Pfam" id="PF13649"/>
    </source>
</evidence>
<dbReference type="InterPro" id="IPR041698">
    <property type="entry name" value="Methyltransf_25"/>
</dbReference>
<gene>
    <name evidence="3" type="ORF">SEPCBS57363_000181</name>
</gene>
<accession>A0ABP0D4B6</accession>
<dbReference type="CDD" id="cd02440">
    <property type="entry name" value="AdoMet_MTases"/>
    <property type="match status" value="1"/>
</dbReference>
<dbReference type="InterPro" id="IPR029063">
    <property type="entry name" value="SAM-dependent_MTases_sf"/>
</dbReference>
<comment type="similarity">
    <text evidence="1">Belongs to the methyltransferase superfamily. LaeA methyltransferase family.</text>
</comment>
<keyword evidence="4" id="KW-1185">Reference proteome</keyword>
<dbReference type="Proteomes" id="UP001642501">
    <property type="component" value="Unassembled WGS sequence"/>
</dbReference>
<sequence>MASEIYPLNEIDLLTEIERLDWNHTNVLVPVLGGHVLPPEVDAYLQGLVTERTASSTTGNDQPVVSVADIATGTGIWLVDVAKSLPPTARLDGFDYNTSKFRPTSALPPNVQLQEANALKPFPAKLHGQYDLVHVRLIFLALRTSDWAVVAANLRTLLRPGGYLLWEEVDSVNWKGYPASTQTAKILANMTRFYTEQSAGGTQYPIGLDQLLNAEGYDGARQEVFKLYDNGENTTLNLNRKRLFTTAALSCLRGYGKLGGIDGLQTEEEAAKNVVEAEEEVKKGEVQFGLWIWRTIARRSL</sequence>
<reference evidence="3 4" key="1">
    <citation type="submission" date="2024-01" db="EMBL/GenBank/DDBJ databases">
        <authorList>
            <person name="Allen C."/>
            <person name="Tagirdzhanova G."/>
        </authorList>
    </citation>
    <scope>NUCLEOTIDE SEQUENCE [LARGE SCALE GENOMIC DNA]</scope>
    <source>
        <strain evidence="3 4">CBS 573.63</strain>
    </source>
</reference>
<evidence type="ECO:0000313" key="4">
    <source>
        <dbReference type="Proteomes" id="UP001642501"/>
    </source>
</evidence>
<dbReference type="EMBL" id="CAWUOM010000002">
    <property type="protein sequence ID" value="CAK7262709.1"/>
    <property type="molecule type" value="Genomic_DNA"/>
</dbReference>
<organism evidence="3 4">
    <name type="scientific">Sporothrix epigloea</name>
    <dbReference type="NCBI Taxonomy" id="1892477"/>
    <lineage>
        <taxon>Eukaryota</taxon>
        <taxon>Fungi</taxon>
        <taxon>Dikarya</taxon>
        <taxon>Ascomycota</taxon>
        <taxon>Pezizomycotina</taxon>
        <taxon>Sordariomycetes</taxon>
        <taxon>Sordariomycetidae</taxon>
        <taxon>Ophiostomatales</taxon>
        <taxon>Ophiostomataceae</taxon>
        <taxon>Sporothrix</taxon>
    </lineage>
</organism>
<dbReference type="Pfam" id="PF13649">
    <property type="entry name" value="Methyltransf_25"/>
    <property type="match status" value="1"/>
</dbReference>
<comment type="caution">
    <text evidence="3">The sequence shown here is derived from an EMBL/GenBank/DDBJ whole genome shotgun (WGS) entry which is preliminary data.</text>
</comment>
<dbReference type="PANTHER" id="PTHR43591">
    <property type="entry name" value="METHYLTRANSFERASE"/>
    <property type="match status" value="1"/>
</dbReference>
<evidence type="ECO:0000313" key="3">
    <source>
        <dbReference type="EMBL" id="CAK7262709.1"/>
    </source>
</evidence>
<dbReference type="Gene3D" id="3.40.50.150">
    <property type="entry name" value="Vaccinia Virus protein VP39"/>
    <property type="match status" value="1"/>
</dbReference>
<feature type="domain" description="Methyltransferase" evidence="2">
    <location>
        <begin position="67"/>
        <end position="162"/>
    </location>
</feature>